<evidence type="ECO:0000313" key="3">
    <source>
        <dbReference type="Proteomes" id="UP000015105"/>
    </source>
</evidence>
<name>A0A453HK23_AEGTS</name>
<dbReference type="CDD" id="cd22160">
    <property type="entry name" value="F-box_AtFBL13-like"/>
    <property type="match status" value="1"/>
</dbReference>
<reference evidence="3" key="2">
    <citation type="journal article" date="2017" name="Nat. Plants">
        <title>The Aegilops tauschii genome reveals multiple impacts of transposons.</title>
        <authorList>
            <person name="Zhao G."/>
            <person name="Zou C."/>
            <person name="Li K."/>
            <person name="Wang K."/>
            <person name="Li T."/>
            <person name="Gao L."/>
            <person name="Zhang X."/>
            <person name="Wang H."/>
            <person name="Yang Z."/>
            <person name="Liu X."/>
            <person name="Jiang W."/>
            <person name="Mao L."/>
            <person name="Kong X."/>
            <person name="Jiao Y."/>
            <person name="Jia J."/>
        </authorList>
    </citation>
    <scope>NUCLEOTIDE SEQUENCE [LARGE SCALE GENOMIC DNA]</scope>
    <source>
        <strain evidence="3">cv. AL8/78</strain>
    </source>
</reference>
<proteinExistence type="predicted"/>
<dbReference type="InterPro" id="IPR053781">
    <property type="entry name" value="F-box_AtFBL13-like"/>
</dbReference>
<dbReference type="PANTHER" id="PTHR34223:SF105">
    <property type="entry name" value="F-BOX DOMAIN-CONTAINING PROTEIN"/>
    <property type="match status" value="1"/>
</dbReference>
<keyword evidence="3" id="KW-1185">Reference proteome</keyword>
<reference evidence="2" key="5">
    <citation type="journal article" date="2021" name="G3 (Bethesda)">
        <title>Aegilops tauschii genome assembly Aet v5.0 features greater sequence contiguity and improved annotation.</title>
        <authorList>
            <person name="Wang L."/>
            <person name="Zhu T."/>
            <person name="Rodriguez J.C."/>
            <person name="Deal K.R."/>
            <person name="Dubcovsky J."/>
            <person name="McGuire P.E."/>
            <person name="Lux T."/>
            <person name="Spannagl M."/>
            <person name="Mayer K.F.X."/>
            <person name="Baldrich P."/>
            <person name="Meyers B.C."/>
            <person name="Huo N."/>
            <person name="Gu Y.Q."/>
            <person name="Zhou H."/>
            <person name="Devos K.M."/>
            <person name="Bennetzen J.L."/>
            <person name="Unver T."/>
            <person name="Budak H."/>
            <person name="Gulick P.J."/>
            <person name="Galiba G."/>
            <person name="Kalapos B."/>
            <person name="Nelson D.R."/>
            <person name="Li P."/>
            <person name="You F.M."/>
            <person name="Luo M.C."/>
            <person name="Dvorak J."/>
        </authorList>
    </citation>
    <scope>NUCLEOTIDE SEQUENCE [LARGE SCALE GENOMIC DNA]</scope>
    <source>
        <strain evidence="2">cv. AL8/78</strain>
    </source>
</reference>
<feature type="domain" description="F-box" evidence="1">
    <location>
        <begin position="16"/>
        <end position="70"/>
    </location>
</feature>
<accession>A0A453HK23</accession>
<dbReference type="Gramene" id="AET4Gv20215000.7">
    <property type="protein sequence ID" value="AET4Gv20215000.7"/>
    <property type="gene ID" value="AET4Gv20215000"/>
</dbReference>
<dbReference type="Proteomes" id="UP000015105">
    <property type="component" value="Chromosome 4D"/>
</dbReference>
<reference evidence="2" key="3">
    <citation type="journal article" date="2017" name="Nature">
        <title>Genome sequence of the progenitor of the wheat D genome Aegilops tauschii.</title>
        <authorList>
            <person name="Luo M.C."/>
            <person name="Gu Y.Q."/>
            <person name="Puiu D."/>
            <person name="Wang H."/>
            <person name="Twardziok S.O."/>
            <person name="Deal K.R."/>
            <person name="Huo N."/>
            <person name="Zhu T."/>
            <person name="Wang L."/>
            <person name="Wang Y."/>
            <person name="McGuire P.E."/>
            <person name="Liu S."/>
            <person name="Long H."/>
            <person name="Ramasamy R.K."/>
            <person name="Rodriguez J.C."/>
            <person name="Van S.L."/>
            <person name="Yuan L."/>
            <person name="Wang Z."/>
            <person name="Xia Z."/>
            <person name="Xiao L."/>
            <person name="Anderson O.D."/>
            <person name="Ouyang S."/>
            <person name="Liang Y."/>
            <person name="Zimin A.V."/>
            <person name="Pertea G."/>
            <person name="Qi P."/>
            <person name="Bennetzen J.L."/>
            <person name="Dai X."/>
            <person name="Dawson M.W."/>
            <person name="Muller H.G."/>
            <person name="Kugler K."/>
            <person name="Rivarola-Duarte L."/>
            <person name="Spannagl M."/>
            <person name="Mayer K.F.X."/>
            <person name="Lu F.H."/>
            <person name="Bevan M.W."/>
            <person name="Leroy P."/>
            <person name="Li P."/>
            <person name="You F.M."/>
            <person name="Sun Q."/>
            <person name="Liu Z."/>
            <person name="Lyons E."/>
            <person name="Wicker T."/>
            <person name="Salzberg S.L."/>
            <person name="Devos K.M."/>
            <person name="Dvorak J."/>
        </authorList>
    </citation>
    <scope>NUCLEOTIDE SEQUENCE [LARGE SCALE GENOMIC DNA]</scope>
    <source>
        <strain evidence="2">cv. AL8/78</strain>
    </source>
</reference>
<evidence type="ECO:0000313" key="2">
    <source>
        <dbReference type="EnsemblPlants" id="AET4Gv20215000.7"/>
    </source>
</evidence>
<evidence type="ECO:0000259" key="1">
    <source>
        <dbReference type="PROSITE" id="PS50181"/>
    </source>
</evidence>
<dbReference type="PROSITE" id="PS50181">
    <property type="entry name" value="FBOX"/>
    <property type="match status" value="1"/>
</dbReference>
<dbReference type="InterPro" id="IPR053197">
    <property type="entry name" value="F-box_SCFL_complex_component"/>
</dbReference>
<dbReference type="SUPFAM" id="SSF52058">
    <property type="entry name" value="L domain-like"/>
    <property type="match status" value="1"/>
</dbReference>
<dbReference type="Pfam" id="PF00646">
    <property type="entry name" value="F-box"/>
    <property type="match status" value="1"/>
</dbReference>
<dbReference type="EnsemblPlants" id="AET4Gv20215000.7">
    <property type="protein sequence ID" value="AET4Gv20215000.7"/>
    <property type="gene ID" value="AET4Gv20215000"/>
</dbReference>
<dbReference type="SUPFAM" id="SSF81383">
    <property type="entry name" value="F-box domain"/>
    <property type="match status" value="1"/>
</dbReference>
<organism evidence="2 3">
    <name type="scientific">Aegilops tauschii subsp. strangulata</name>
    <name type="common">Goatgrass</name>
    <dbReference type="NCBI Taxonomy" id="200361"/>
    <lineage>
        <taxon>Eukaryota</taxon>
        <taxon>Viridiplantae</taxon>
        <taxon>Streptophyta</taxon>
        <taxon>Embryophyta</taxon>
        <taxon>Tracheophyta</taxon>
        <taxon>Spermatophyta</taxon>
        <taxon>Magnoliopsida</taxon>
        <taxon>Liliopsida</taxon>
        <taxon>Poales</taxon>
        <taxon>Poaceae</taxon>
        <taxon>BOP clade</taxon>
        <taxon>Pooideae</taxon>
        <taxon>Triticodae</taxon>
        <taxon>Triticeae</taxon>
        <taxon>Triticinae</taxon>
        <taxon>Aegilops</taxon>
    </lineage>
</organism>
<dbReference type="InterPro" id="IPR036047">
    <property type="entry name" value="F-box-like_dom_sf"/>
</dbReference>
<reference evidence="3" key="1">
    <citation type="journal article" date="2014" name="Science">
        <title>Ancient hybridizations among the ancestral genomes of bread wheat.</title>
        <authorList>
            <consortium name="International Wheat Genome Sequencing Consortium,"/>
            <person name="Marcussen T."/>
            <person name="Sandve S.R."/>
            <person name="Heier L."/>
            <person name="Spannagl M."/>
            <person name="Pfeifer M."/>
            <person name="Jakobsen K.S."/>
            <person name="Wulff B.B."/>
            <person name="Steuernagel B."/>
            <person name="Mayer K.F."/>
            <person name="Olsen O.A."/>
        </authorList>
    </citation>
    <scope>NUCLEOTIDE SEQUENCE [LARGE SCALE GENOMIC DNA]</scope>
    <source>
        <strain evidence="3">cv. AL8/78</strain>
    </source>
</reference>
<dbReference type="PANTHER" id="PTHR34223">
    <property type="entry name" value="OS11G0201299 PROTEIN"/>
    <property type="match status" value="1"/>
</dbReference>
<protein>
    <recommendedName>
        <fullName evidence="1">F-box domain-containing protein</fullName>
    </recommendedName>
</protein>
<dbReference type="AlphaFoldDB" id="A0A453HK23"/>
<sequence>MSHRLKTTKASPSSTGDHLSALPDSVLQHALGFLEAQEAVRTCVLARRWRHIWRLIPRLRITDVDAFRSVEKLNEFVDQLTLPRDRGSTIDECEFDLRGLLQLEDAHVDLWIRRVLKCHTGLLQVHLYANLPATQGPLIVRLDNRPLFSPHLWRLELNGVFLEDSLLDFSSCSVLNDLEITNCVIDTDHILSQSLKKLSIMGCELCWRLHPTLISAPSLISLQLNDYIGVTPVLESMPLLETATVNLGHQNEQYCDFCDKGGFGDCECGMCYMYPDNDYTPDVSVHLVGLSSVTCLELIASSKMVTFKRDLQYCPAFSKLKSLLLSDWCLVADLQTLLHFLHYAPVLEKLTLQVCKVYISSK</sequence>
<dbReference type="InterPro" id="IPR001810">
    <property type="entry name" value="F-box_dom"/>
</dbReference>
<reference evidence="2" key="4">
    <citation type="submission" date="2019-03" db="UniProtKB">
        <authorList>
            <consortium name="EnsemblPlants"/>
        </authorList>
    </citation>
    <scope>IDENTIFICATION</scope>
</reference>